<evidence type="ECO:0000256" key="5">
    <source>
        <dbReference type="RuleBase" id="RU362067"/>
    </source>
</evidence>
<feature type="domain" description="Amine oxidase" evidence="6">
    <location>
        <begin position="11"/>
        <end position="436"/>
    </location>
</feature>
<evidence type="ECO:0000259" key="6">
    <source>
        <dbReference type="Pfam" id="PF01593"/>
    </source>
</evidence>
<keyword evidence="3 5" id="KW-0560">Oxidoreductase</keyword>
<keyword evidence="5" id="KW-0285">Flavoprotein</keyword>
<accession>A0ABR3PQF9</accession>
<dbReference type="Gene3D" id="3.90.660.10">
    <property type="match status" value="1"/>
</dbReference>
<protein>
    <recommendedName>
        <fullName evidence="5">Amine oxidase</fullName>
        <ecNumber evidence="5">1.4.3.-</ecNumber>
    </recommendedName>
</protein>
<name>A0ABR3PQF9_9PEZI</name>
<comment type="similarity">
    <text evidence="2 5">Belongs to the flavin monoamine oxidase family.</text>
</comment>
<dbReference type="InterPro" id="IPR002937">
    <property type="entry name" value="Amino_oxidase"/>
</dbReference>
<evidence type="ECO:0000313" key="7">
    <source>
        <dbReference type="EMBL" id="KAL1311789.1"/>
    </source>
</evidence>
<dbReference type="SUPFAM" id="SSF54373">
    <property type="entry name" value="FAD-linked reductases, C-terminal domain"/>
    <property type="match status" value="1"/>
</dbReference>
<evidence type="ECO:0000256" key="1">
    <source>
        <dbReference type="ARBA" id="ARBA00001974"/>
    </source>
</evidence>
<dbReference type="Pfam" id="PF01593">
    <property type="entry name" value="Amino_oxidase"/>
    <property type="match status" value="1"/>
</dbReference>
<evidence type="ECO:0000256" key="3">
    <source>
        <dbReference type="ARBA" id="ARBA00023002"/>
    </source>
</evidence>
<dbReference type="PRINTS" id="PR00757">
    <property type="entry name" value="AMINEOXDASEF"/>
</dbReference>
<dbReference type="InterPro" id="IPR036188">
    <property type="entry name" value="FAD/NAD-bd_sf"/>
</dbReference>
<dbReference type="InterPro" id="IPR050703">
    <property type="entry name" value="Flavin_MAO"/>
</dbReference>
<keyword evidence="5" id="KW-0274">FAD</keyword>
<sequence>MYDILVVGAGLSGLQAATTAHQAGKSVLVVEARDRVGGKTWSVPLASGRGSVEFGAAWINDTNQRRMWAYAQQFGLEMVTQSVEGKCVMLEEGGETHIFPFGKSPNFSAEEVADLERIRDMIHDASMKTYNLAEEDSMTLAEYVTKHKGCEKTQKMVNLWTRVMIGCEHTECTAGFFIDYARRGGGLMQMRSDSKHGGQYLRFKTGSQSVAKGIAVRLPKNSVRLSTPVVAIDDKKAHVVVTSTTGEAFKAKKVIISLPTPLYKDVNFSPPLPAAKDLVTSSTFLGTYTKVILCYDEPWWLEAGYSGLTLAFEGPVAVARDTSVAANKQFSLTCFVNGEPGRTWSKLPQHERRAQVLAQIATMYGEHDAVYKPIEIFEQEWINEEFSKGAVCPILGDKGMLSKDAAYRQPVGNLHFVGTEFASEWKGYMEGALCSGEVGGQQAVSALQESPRSKL</sequence>
<dbReference type="Gene3D" id="1.10.405.10">
    <property type="entry name" value="Guanine Nucleotide Dissociation Inhibitor, domain 1"/>
    <property type="match status" value="1"/>
</dbReference>
<dbReference type="EMBL" id="JBFMKM010000001">
    <property type="protein sequence ID" value="KAL1311789.1"/>
    <property type="molecule type" value="Genomic_DNA"/>
</dbReference>
<dbReference type="InterPro" id="IPR001613">
    <property type="entry name" value="Flavin_amine_oxidase"/>
</dbReference>
<comment type="caution">
    <text evidence="7">The sequence shown here is derived from an EMBL/GenBank/DDBJ whole genome shotgun (WGS) entry which is preliminary data.</text>
</comment>
<dbReference type="SUPFAM" id="SSF51905">
    <property type="entry name" value="FAD/NAD(P)-binding domain"/>
    <property type="match status" value="1"/>
</dbReference>
<proteinExistence type="inferred from homology"/>
<dbReference type="Gene3D" id="3.50.50.60">
    <property type="entry name" value="FAD/NAD(P)-binding domain"/>
    <property type="match status" value="1"/>
</dbReference>
<comment type="cofactor">
    <cofactor evidence="1 5">
        <name>FAD</name>
        <dbReference type="ChEBI" id="CHEBI:57692"/>
    </cofactor>
</comment>
<evidence type="ECO:0000256" key="2">
    <source>
        <dbReference type="ARBA" id="ARBA00005995"/>
    </source>
</evidence>
<dbReference type="RefSeq" id="XP_069204638.1">
    <property type="nucleotide sequence ID" value="XM_069341126.1"/>
</dbReference>
<evidence type="ECO:0000256" key="4">
    <source>
        <dbReference type="ARBA" id="ARBA00048448"/>
    </source>
</evidence>
<comment type="catalytic activity">
    <reaction evidence="4">
        <text>a secondary aliphatic amine + O2 + H2O = a primary amine + an aldehyde + H2O2</text>
        <dbReference type="Rhea" id="RHEA:26414"/>
        <dbReference type="ChEBI" id="CHEBI:15377"/>
        <dbReference type="ChEBI" id="CHEBI:15379"/>
        <dbReference type="ChEBI" id="CHEBI:16240"/>
        <dbReference type="ChEBI" id="CHEBI:17478"/>
        <dbReference type="ChEBI" id="CHEBI:58855"/>
        <dbReference type="ChEBI" id="CHEBI:65296"/>
        <dbReference type="EC" id="1.4.3.4"/>
    </reaction>
</comment>
<evidence type="ECO:0000313" key="8">
    <source>
        <dbReference type="Proteomes" id="UP001562354"/>
    </source>
</evidence>
<dbReference type="PANTHER" id="PTHR43563">
    <property type="entry name" value="AMINE OXIDASE"/>
    <property type="match status" value="1"/>
</dbReference>
<reference evidence="7 8" key="1">
    <citation type="submission" date="2024-07" db="EMBL/GenBank/DDBJ databases">
        <title>Draft sequence of the Neodothiora populina.</title>
        <authorList>
            <person name="Drown D.D."/>
            <person name="Schuette U.S."/>
            <person name="Buechlein A.B."/>
            <person name="Rusch D.R."/>
            <person name="Winton L.W."/>
            <person name="Adams G.A."/>
        </authorList>
    </citation>
    <scope>NUCLEOTIDE SEQUENCE [LARGE SCALE GENOMIC DNA]</scope>
    <source>
        <strain evidence="7 8">CPC 39397</strain>
    </source>
</reference>
<organism evidence="7 8">
    <name type="scientific">Neodothiora populina</name>
    <dbReference type="NCBI Taxonomy" id="2781224"/>
    <lineage>
        <taxon>Eukaryota</taxon>
        <taxon>Fungi</taxon>
        <taxon>Dikarya</taxon>
        <taxon>Ascomycota</taxon>
        <taxon>Pezizomycotina</taxon>
        <taxon>Dothideomycetes</taxon>
        <taxon>Dothideomycetidae</taxon>
        <taxon>Dothideales</taxon>
        <taxon>Dothioraceae</taxon>
        <taxon>Neodothiora</taxon>
    </lineage>
</organism>
<dbReference type="EC" id="1.4.3.-" evidence="5"/>
<dbReference type="GeneID" id="95975575"/>
<dbReference type="PANTHER" id="PTHR43563:SF14">
    <property type="entry name" value="AMINE OXIDASE"/>
    <property type="match status" value="1"/>
</dbReference>
<dbReference type="Proteomes" id="UP001562354">
    <property type="component" value="Unassembled WGS sequence"/>
</dbReference>
<gene>
    <name evidence="7" type="ORF">AAFC00_001872</name>
</gene>
<keyword evidence="8" id="KW-1185">Reference proteome</keyword>